<keyword evidence="5 6" id="KW-0472">Membrane</keyword>
<proteinExistence type="predicted"/>
<keyword evidence="4 6" id="KW-1133">Transmembrane helix</keyword>
<evidence type="ECO:0000256" key="6">
    <source>
        <dbReference type="SAM" id="Phobius"/>
    </source>
</evidence>
<evidence type="ECO:0000256" key="2">
    <source>
        <dbReference type="ARBA" id="ARBA00022475"/>
    </source>
</evidence>
<comment type="caution">
    <text evidence="7">The sequence shown here is derived from an EMBL/GenBank/DDBJ whole genome shotgun (WGS) entry which is preliminary data.</text>
</comment>
<feature type="transmembrane region" description="Helical" evidence="6">
    <location>
        <begin position="29"/>
        <end position="50"/>
    </location>
</feature>
<evidence type="ECO:0000313" key="8">
    <source>
        <dbReference type="Proteomes" id="UP001500390"/>
    </source>
</evidence>
<feature type="transmembrane region" description="Helical" evidence="6">
    <location>
        <begin position="89"/>
        <end position="109"/>
    </location>
</feature>
<sequence>MPAHAKLVGLLAFVLAVVSLPRGAHWPLLGMLAVAVVVLASTRVPVSLLLPRMVVEVPFVVFALVMPFVALGPRVQLGPLEVSGPGLEAAVTLLLKGTTGVLAAIAFAVTTRPRDLVLALQHLRCPDQLVLIVAFMVRYTDVVLDQMRRMSVARESRGFAARSPRAWPALASSSSALFIRSYERGERVHLAMLSRGWSGRHPATVPLAATPAQWALALTPAVIAALTSVLVWAR</sequence>
<keyword evidence="3 6" id="KW-0812">Transmembrane</keyword>
<dbReference type="Pfam" id="PF02361">
    <property type="entry name" value="CbiQ"/>
    <property type="match status" value="1"/>
</dbReference>
<comment type="subcellular location">
    <subcellularLocation>
        <location evidence="1">Cell membrane</location>
        <topology evidence="1">Multi-pass membrane protein</topology>
    </subcellularLocation>
</comment>
<dbReference type="InterPro" id="IPR012809">
    <property type="entry name" value="ECF_CbiQ"/>
</dbReference>
<feature type="transmembrane region" description="Helical" evidence="6">
    <location>
        <begin position="214"/>
        <end position="233"/>
    </location>
</feature>
<accession>A0ABP8JAV1</accession>
<dbReference type="NCBIfam" id="TIGR02454">
    <property type="entry name" value="ECF_T_CbiQ"/>
    <property type="match status" value="1"/>
</dbReference>
<name>A0ABP8JAV1_9MICO</name>
<dbReference type="InterPro" id="IPR051611">
    <property type="entry name" value="ECF_transporter_component"/>
</dbReference>
<keyword evidence="2" id="KW-1003">Cell membrane</keyword>
<feature type="transmembrane region" description="Helical" evidence="6">
    <location>
        <begin position="57"/>
        <end position="77"/>
    </location>
</feature>
<dbReference type="PANTHER" id="PTHR34857:SF2">
    <property type="entry name" value="SLL0384 PROTEIN"/>
    <property type="match status" value="1"/>
</dbReference>
<keyword evidence="8" id="KW-1185">Reference proteome</keyword>
<dbReference type="Proteomes" id="UP001500390">
    <property type="component" value="Unassembled WGS sequence"/>
</dbReference>
<dbReference type="PANTHER" id="PTHR34857">
    <property type="entry name" value="SLL0384 PROTEIN"/>
    <property type="match status" value="1"/>
</dbReference>
<organism evidence="7 8">
    <name type="scientific">Ornithinibacter aureus</name>
    <dbReference type="NCBI Taxonomy" id="622664"/>
    <lineage>
        <taxon>Bacteria</taxon>
        <taxon>Bacillati</taxon>
        <taxon>Actinomycetota</taxon>
        <taxon>Actinomycetes</taxon>
        <taxon>Micrococcales</taxon>
        <taxon>Intrasporangiaceae</taxon>
        <taxon>Ornithinibacter</taxon>
    </lineage>
</organism>
<reference evidence="8" key="1">
    <citation type="journal article" date="2019" name="Int. J. Syst. Evol. Microbiol.">
        <title>The Global Catalogue of Microorganisms (GCM) 10K type strain sequencing project: providing services to taxonomists for standard genome sequencing and annotation.</title>
        <authorList>
            <consortium name="The Broad Institute Genomics Platform"/>
            <consortium name="The Broad Institute Genome Sequencing Center for Infectious Disease"/>
            <person name="Wu L."/>
            <person name="Ma J."/>
        </authorList>
    </citation>
    <scope>NUCLEOTIDE SEQUENCE [LARGE SCALE GENOMIC DNA]</scope>
    <source>
        <strain evidence="8">JCM 17738</strain>
    </source>
</reference>
<dbReference type="EMBL" id="BAABFX010000009">
    <property type="protein sequence ID" value="GAA4387970.1"/>
    <property type="molecule type" value="Genomic_DNA"/>
</dbReference>
<gene>
    <name evidence="7" type="primary">cbiQ</name>
    <name evidence="7" type="ORF">GCM10023153_02810</name>
</gene>
<dbReference type="CDD" id="cd16914">
    <property type="entry name" value="EcfT"/>
    <property type="match status" value="1"/>
</dbReference>
<protein>
    <submittedName>
        <fullName evidence="7">Cobalt ECF transporter T component CbiQ</fullName>
    </submittedName>
</protein>
<dbReference type="InterPro" id="IPR003339">
    <property type="entry name" value="ABC/ECF_trnsptr_transmembrane"/>
</dbReference>
<evidence type="ECO:0000313" key="7">
    <source>
        <dbReference type="EMBL" id="GAA4387970.1"/>
    </source>
</evidence>
<evidence type="ECO:0000256" key="1">
    <source>
        <dbReference type="ARBA" id="ARBA00004651"/>
    </source>
</evidence>
<evidence type="ECO:0000256" key="3">
    <source>
        <dbReference type="ARBA" id="ARBA00022692"/>
    </source>
</evidence>
<evidence type="ECO:0000256" key="4">
    <source>
        <dbReference type="ARBA" id="ARBA00022989"/>
    </source>
</evidence>
<evidence type="ECO:0000256" key="5">
    <source>
        <dbReference type="ARBA" id="ARBA00023136"/>
    </source>
</evidence>